<name>A0A2Z7D8E5_9LAMI</name>
<protein>
    <submittedName>
        <fullName evidence="2">Uncharacterized protein</fullName>
    </submittedName>
</protein>
<organism evidence="2 3">
    <name type="scientific">Dorcoceras hygrometricum</name>
    <dbReference type="NCBI Taxonomy" id="472368"/>
    <lineage>
        <taxon>Eukaryota</taxon>
        <taxon>Viridiplantae</taxon>
        <taxon>Streptophyta</taxon>
        <taxon>Embryophyta</taxon>
        <taxon>Tracheophyta</taxon>
        <taxon>Spermatophyta</taxon>
        <taxon>Magnoliopsida</taxon>
        <taxon>eudicotyledons</taxon>
        <taxon>Gunneridae</taxon>
        <taxon>Pentapetalae</taxon>
        <taxon>asterids</taxon>
        <taxon>lamiids</taxon>
        <taxon>Lamiales</taxon>
        <taxon>Gesneriaceae</taxon>
        <taxon>Didymocarpoideae</taxon>
        <taxon>Trichosporeae</taxon>
        <taxon>Loxocarpinae</taxon>
        <taxon>Dorcoceras</taxon>
    </lineage>
</organism>
<keyword evidence="1" id="KW-0732">Signal</keyword>
<evidence type="ECO:0000256" key="1">
    <source>
        <dbReference type="SAM" id="SignalP"/>
    </source>
</evidence>
<keyword evidence="3" id="KW-1185">Reference proteome</keyword>
<feature type="chain" id="PRO_5016319495" evidence="1">
    <location>
        <begin position="21"/>
        <end position="230"/>
    </location>
</feature>
<sequence length="230" mass="26270">MRKLLLTNLLAVAFISTVDESINSRYSRSKKLRRIASWSWSDEDQLEAATSRCYLEIAIAKRCRLHKLIRQRFALALKIQQEDFALIFQQSQLQWIQSQRKDIQSQCLSIHTKEGKSIIVEEDSGEAFDEPDASNSSIQSKSLYESAVATHPVVGKSSRELQHPVVRKTDARYPVAVMDQQRSSLQLTKNYQSWMSTAELNSNGENDKKPAKEKDASTVLLLVLYREALH</sequence>
<accession>A0A2Z7D8E5</accession>
<evidence type="ECO:0000313" key="2">
    <source>
        <dbReference type="EMBL" id="KZV55829.1"/>
    </source>
</evidence>
<dbReference type="EMBL" id="KQ988441">
    <property type="protein sequence ID" value="KZV55829.1"/>
    <property type="molecule type" value="Genomic_DNA"/>
</dbReference>
<gene>
    <name evidence="2" type="ORF">F511_06678</name>
</gene>
<reference evidence="2 3" key="1">
    <citation type="journal article" date="2015" name="Proc. Natl. Acad. Sci. U.S.A.">
        <title>The resurrection genome of Boea hygrometrica: A blueprint for survival of dehydration.</title>
        <authorList>
            <person name="Xiao L."/>
            <person name="Yang G."/>
            <person name="Zhang L."/>
            <person name="Yang X."/>
            <person name="Zhao S."/>
            <person name="Ji Z."/>
            <person name="Zhou Q."/>
            <person name="Hu M."/>
            <person name="Wang Y."/>
            <person name="Chen M."/>
            <person name="Xu Y."/>
            <person name="Jin H."/>
            <person name="Xiao X."/>
            <person name="Hu G."/>
            <person name="Bao F."/>
            <person name="Hu Y."/>
            <person name="Wan P."/>
            <person name="Li L."/>
            <person name="Deng X."/>
            <person name="Kuang T."/>
            <person name="Xiang C."/>
            <person name="Zhu J.K."/>
            <person name="Oliver M.J."/>
            <person name="He Y."/>
        </authorList>
    </citation>
    <scope>NUCLEOTIDE SEQUENCE [LARGE SCALE GENOMIC DNA]</scope>
    <source>
        <strain evidence="3">cv. XS01</strain>
    </source>
</reference>
<feature type="signal peptide" evidence="1">
    <location>
        <begin position="1"/>
        <end position="20"/>
    </location>
</feature>
<dbReference type="AlphaFoldDB" id="A0A2Z7D8E5"/>
<evidence type="ECO:0000313" key="3">
    <source>
        <dbReference type="Proteomes" id="UP000250235"/>
    </source>
</evidence>
<dbReference type="Proteomes" id="UP000250235">
    <property type="component" value="Unassembled WGS sequence"/>
</dbReference>
<proteinExistence type="predicted"/>